<keyword evidence="4" id="KW-0503">Monooxygenase</keyword>
<protein>
    <recommendedName>
        <fullName evidence="5">Luciferase-like domain-containing protein</fullName>
    </recommendedName>
</protein>
<proteinExistence type="predicted"/>
<dbReference type="InterPro" id="IPR036661">
    <property type="entry name" value="Luciferase-like_sf"/>
</dbReference>
<reference evidence="6" key="1">
    <citation type="submission" date="2018-05" db="EMBL/GenBank/DDBJ databases">
        <authorList>
            <person name="Lanie J.A."/>
            <person name="Ng W.-L."/>
            <person name="Kazmierczak K.M."/>
            <person name="Andrzejewski T.M."/>
            <person name="Davidsen T.M."/>
            <person name="Wayne K.J."/>
            <person name="Tettelin H."/>
            <person name="Glass J.I."/>
            <person name="Rusch D."/>
            <person name="Podicherti R."/>
            <person name="Tsui H.-C.T."/>
            <person name="Winkler M.E."/>
        </authorList>
    </citation>
    <scope>NUCLEOTIDE SEQUENCE</scope>
</reference>
<keyword evidence="1" id="KW-0285">Flavoprotein</keyword>
<dbReference type="GO" id="GO:0046306">
    <property type="term" value="P:alkanesulfonate catabolic process"/>
    <property type="evidence" value="ECO:0007669"/>
    <property type="project" value="TreeGrafter"/>
</dbReference>
<dbReference type="PANTHER" id="PTHR42847:SF4">
    <property type="entry name" value="ALKANESULFONATE MONOOXYGENASE-RELATED"/>
    <property type="match status" value="1"/>
</dbReference>
<keyword evidence="3" id="KW-0560">Oxidoreductase</keyword>
<evidence type="ECO:0000256" key="4">
    <source>
        <dbReference type="ARBA" id="ARBA00023033"/>
    </source>
</evidence>
<dbReference type="InterPro" id="IPR050172">
    <property type="entry name" value="SsuD_RutA_monooxygenase"/>
</dbReference>
<organism evidence="6">
    <name type="scientific">marine metagenome</name>
    <dbReference type="NCBI Taxonomy" id="408172"/>
    <lineage>
        <taxon>unclassified sequences</taxon>
        <taxon>metagenomes</taxon>
        <taxon>ecological metagenomes</taxon>
    </lineage>
</organism>
<dbReference type="InterPro" id="IPR011251">
    <property type="entry name" value="Luciferase-like_dom"/>
</dbReference>
<dbReference type="Gene3D" id="3.20.20.30">
    <property type="entry name" value="Luciferase-like domain"/>
    <property type="match status" value="1"/>
</dbReference>
<feature type="domain" description="Luciferase-like" evidence="5">
    <location>
        <begin position="1"/>
        <end position="241"/>
    </location>
</feature>
<evidence type="ECO:0000313" key="6">
    <source>
        <dbReference type="EMBL" id="SVC31811.1"/>
    </source>
</evidence>
<dbReference type="GO" id="GO:0008726">
    <property type="term" value="F:alkanesulfonate monooxygenase activity"/>
    <property type="evidence" value="ECO:0007669"/>
    <property type="project" value="TreeGrafter"/>
</dbReference>
<name>A0A382LAA5_9ZZZZ</name>
<dbReference type="EMBL" id="UINC01084816">
    <property type="protein sequence ID" value="SVC31811.1"/>
    <property type="molecule type" value="Genomic_DNA"/>
</dbReference>
<evidence type="ECO:0000256" key="1">
    <source>
        <dbReference type="ARBA" id="ARBA00022630"/>
    </source>
</evidence>
<evidence type="ECO:0000256" key="2">
    <source>
        <dbReference type="ARBA" id="ARBA00022643"/>
    </source>
</evidence>
<evidence type="ECO:0000259" key="5">
    <source>
        <dbReference type="Pfam" id="PF00296"/>
    </source>
</evidence>
<dbReference type="Pfam" id="PF00296">
    <property type="entry name" value="Bac_luciferase"/>
    <property type="match status" value="1"/>
</dbReference>
<accession>A0A382LAA5</accession>
<feature type="non-terminal residue" evidence="6">
    <location>
        <position position="244"/>
    </location>
</feature>
<dbReference type="SUPFAM" id="SSF51679">
    <property type="entry name" value="Bacterial luciferase-like"/>
    <property type="match status" value="1"/>
</dbReference>
<gene>
    <name evidence="6" type="ORF">METZ01_LOCUS284665</name>
</gene>
<dbReference type="PANTHER" id="PTHR42847">
    <property type="entry name" value="ALKANESULFONATE MONOOXYGENASE"/>
    <property type="match status" value="1"/>
</dbReference>
<dbReference type="AlphaFoldDB" id="A0A382LAA5"/>
<evidence type="ECO:0000256" key="3">
    <source>
        <dbReference type="ARBA" id="ARBA00023002"/>
    </source>
</evidence>
<sequence length="244" mass="27100">MRIGMFTAMQWSPEENPAEVLVDLREQVRAARESGFSSLIIGQHLLIGPMGMFQTNPLLGHLVNEAEGMQIGPGVLLLSMMNPVLAAEEAATIDWLSNGNYVLCAGLGYRPEEFQAMGVEMRQRVGRMTEGLDVIKRLWAEDDVTHHGTFFHLDNANAAVKPMQKPRPPIWLGGDVEPAVRRAARIADAWCIAPTLSTKSMLTYLEIFREERNATGQSEDVNCPLIRECFVGRDADHAREVSRG</sequence>
<keyword evidence="2" id="KW-0288">FMN</keyword>